<dbReference type="InterPro" id="IPR006059">
    <property type="entry name" value="SBP"/>
</dbReference>
<keyword evidence="4 5" id="KW-0732">Signal</keyword>
<organism evidence="6 7">
    <name type="scientific">Clostridium rhizosphaerae</name>
    <dbReference type="NCBI Taxonomy" id="2803861"/>
    <lineage>
        <taxon>Bacteria</taxon>
        <taxon>Bacillati</taxon>
        <taxon>Bacillota</taxon>
        <taxon>Clostridia</taxon>
        <taxon>Eubacteriales</taxon>
        <taxon>Clostridiaceae</taxon>
        <taxon>Clostridium</taxon>
    </lineage>
</organism>
<evidence type="ECO:0000256" key="3">
    <source>
        <dbReference type="ARBA" id="ARBA00022448"/>
    </source>
</evidence>
<evidence type="ECO:0000313" key="7">
    <source>
        <dbReference type="Proteomes" id="UP000632377"/>
    </source>
</evidence>
<accession>A0ABS1TCV2</accession>
<dbReference type="Proteomes" id="UP000632377">
    <property type="component" value="Unassembled WGS sequence"/>
</dbReference>
<dbReference type="PROSITE" id="PS51257">
    <property type="entry name" value="PROKAR_LIPOPROTEIN"/>
    <property type="match status" value="1"/>
</dbReference>
<dbReference type="CDD" id="cd13585">
    <property type="entry name" value="PBP2_TMBP_like"/>
    <property type="match status" value="1"/>
</dbReference>
<comment type="subcellular location">
    <subcellularLocation>
        <location evidence="1">Cell envelope</location>
    </subcellularLocation>
</comment>
<evidence type="ECO:0000256" key="1">
    <source>
        <dbReference type="ARBA" id="ARBA00004196"/>
    </source>
</evidence>
<sequence length="431" mass="46812">MKKLIALTLSVMMASTVVACGKTSSSTQGAGNSSASSENVTIKVSTWDLSANPSVKNVVDAFTKAHPNIKVDLMDIQSADYTQKLNIMLNGGSDLDAFWIKDADTTKGLYDKGQLADLTPYITKDKVDLKAYNGLAENFKMPKGEIVGLPARTDYYVLYYNKDIFDAAKVPYPTNDMTWDDFEATAKKITSGQGADKKYGALLHTWNACVQNWGVQDGKHTILDTDYSFFKPYYEMALRMQNTDKSIMDYGTLKTGQIHYSSPFLTGKVGMLPMGTWFMTTIASKIKSGESKVNWGVATLPHGKDVPAGYTVGAATPLSINKASKKQAAAWEFVKFATSDEGAKIYADAGAIPGRANADTLKSIVNMSGMPQGLGDALAVKKITPDRPIADHVAEVNKMLDEEHSLIMLGQKKVDDVLGEMGTRGKQLQGK</sequence>
<reference evidence="6 7" key="1">
    <citation type="submission" date="2021-01" db="EMBL/GenBank/DDBJ databases">
        <title>Genome public.</title>
        <authorList>
            <person name="Liu C."/>
            <person name="Sun Q."/>
        </authorList>
    </citation>
    <scope>NUCLEOTIDE SEQUENCE [LARGE SCALE GENOMIC DNA]</scope>
    <source>
        <strain evidence="6 7">YIM B02515</strain>
    </source>
</reference>
<evidence type="ECO:0000256" key="4">
    <source>
        <dbReference type="ARBA" id="ARBA00022729"/>
    </source>
</evidence>
<name>A0ABS1TCV2_9CLOT</name>
<dbReference type="Pfam" id="PF01547">
    <property type="entry name" value="SBP_bac_1"/>
    <property type="match status" value="1"/>
</dbReference>
<evidence type="ECO:0000256" key="5">
    <source>
        <dbReference type="SAM" id="SignalP"/>
    </source>
</evidence>
<evidence type="ECO:0000256" key="2">
    <source>
        <dbReference type="ARBA" id="ARBA00008520"/>
    </source>
</evidence>
<dbReference type="InterPro" id="IPR050490">
    <property type="entry name" value="Bact_solute-bd_prot1"/>
</dbReference>
<keyword evidence="3" id="KW-0813">Transport</keyword>
<dbReference type="PANTHER" id="PTHR43649">
    <property type="entry name" value="ARABINOSE-BINDING PROTEIN-RELATED"/>
    <property type="match status" value="1"/>
</dbReference>
<gene>
    <name evidence="6" type="ORF">JK636_15525</name>
</gene>
<feature type="signal peptide" evidence="5">
    <location>
        <begin position="1"/>
        <end position="19"/>
    </location>
</feature>
<evidence type="ECO:0000313" key="6">
    <source>
        <dbReference type="EMBL" id="MBL4937160.1"/>
    </source>
</evidence>
<feature type="chain" id="PRO_5046466601" evidence="5">
    <location>
        <begin position="20"/>
        <end position="431"/>
    </location>
</feature>
<dbReference type="EMBL" id="JAESWC010000012">
    <property type="protein sequence ID" value="MBL4937160.1"/>
    <property type="molecule type" value="Genomic_DNA"/>
</dbReference>
<dbReference type="PANTHER" id="PTHR43649:SF31">
    <property type="entry name" value="SN-GLYCEROL-3-PHOSPHATE-BINDING PERIPLASMIC PROTEIN UGPB"/>
    <property type="match status" value="1"/>
</dbReference>
<dbReference type="SUPFAM" id="SSF53850">
    <property type="entry name" value="Periplasmic binding protein-like II"/>
    <property type="match status" value="1"/>
</dbReference>
<comment type="caution">
    <text evidence="6">The sequence shown here is derived from an EMBL/GenBank/DDBJ whole genome shotgun (WGS) entry which is preliminary data.</text>
</comment>
<dbReference type="RefSeq" id="WP_202749913.1">
    <property type="nucleotide sequence ID" value="NZ_JAESWC010000012.1"/>
</dbReference>
<comment type="similarity">
    <text evidence="2">Belongs to the bacterial solute-binding protein 1 family.</text>
</comment>
<dbReference type="Gene3D" id="3.40.190.10">
    <property type="entry name" value="Periplasmic binding protein-like II"/>
    <property type="match status" value="1"/>
</dbReference>
<protein>
    <submittedName>
        <fullName evidence="6">Sugar ABC transporter substrate-binding protein</fullName>
    </submittedName>
</protein>
<keyword evidence="7" id="KW-1185">Reference proteome</keyword>
<proteinExistence type="inferred from homology"/>